<keyword evidence="6 14" id="KW-0004">4Fe-4S</keyword>
<dbReference type="GO" id="GO:0016853">
    <property type="term" value="F:isomerase activity"/>
    <property type="evidence" value="ECO:0007669"/>
    <property type="project" value="UniProtKB-KW"/>
</dbReference>
<name>A0A370CJE6_9COXI</name>
<dbReference type="GO" id="GO:0051539">
    <property type="term" value="F:4 iron, 4 sulfur cluster binding"/>
    <property type="evidence" value="ECO:0007669"/>
    <property type="project" value="UniProtKB-KW"/>
</dbReference>
<evidence type="ECO:0000256" key="2">
    <source>
        <dbReference type="ARBA" id="ARBA00001933"/>
    </source>
</evidence>
<dbReference type="PROSITE" id="PS51918">
    <property type="entry name" value="RADICAL_SAM"/>
    <property type="match status" value="1"/>
</dbReference>
<evidence type="ECO:0000256" key="14">
    <source>
        <dbReference type="PIRSR" id="PIRSR004911-1"/>
    </source>
</evidence>
<evidence type="ECO:0000256" key="10">
    <source>
        <dbReference type="ARBA" id="ARBA00023004"/>
    </source>
</evidence>
<dbReference type="Gene3D" id="3.20.20.70">
    <property type="entry name" value="Aldolase class I"/>
    <property type="match status" value="1"/>
</dbReference>
<dbReference type="InterPro" id="IPR022462">
    <property type="entry name" value="EpmB"/>
</dbReference>
<comment type="similarity">
    <text evidence="4">Belongs to the radical SAM superfamily. KamA family.</text>
</comment>
<dbReference type="SFLD" id="SFLDS00029">
    <property type="entry name" value="Radical_SAM"/>
    <property type="match status" value="1"/>
</dbReference>
<sequence length="327" mass="36559">MHTKKWQLLLKQVISDPVELFKQLAIDPRLLPAAQRVVKLFPLRVPAGFVARMQKGNPYDPLLQQVLPLAAEEIATPGFSRDPLKEQFAKPLPGLLHKYSGRVLLTLTGACAVNCRYCFRRHFPYTENIPGGKAWQSILAYIGANPSIIEVILSGGDPLLASDKYLKKCLEDLAAISHLKILRIHSRLPIVLPERITTDFLDSLTATRLQAVMVTHSNHANELDDSVRAAMDRLRERKISLLNQAVLLKGVNDTVEALSHLSYRLFACGILPYYLHVLDKVQGAAHFAVDEQQAKQLWIALRETLPGYLVPRLVYEQAGAKSKLALL</sequence>
<evidence type="ECO:0000313" key="18">
    <source>
        <dbReference type="Proteomes" id="UP000226429"/>
    </source>
</evidence>
<evidence type="ECO:0000313" key="17">
    <source>
        <dbReference type="EMBL" id="RDH40935.1"/>
    </source>
</evidence>
<dbReference type="Proteomes" id="UP000226429">
    <property type="component" value="Unassembled WGS sequence"/>
</dbReference>
<keyword evidence="18" id="KW-1185">Reference proteome</keyword>
<feature type="binding site" evidence="14">
    <location>
        <position position="111"/>
    </location>
    <ligand>
        <name>[4Fe-4S] cluster</name>
        <dbReference type="ChEBI" id="CHEBI:49883"/>
        <note>4Fe-4S-S-AdoMet</note>
    </ligand>
</feature>
<keyword evidence="10" id="KW-0408">Iron</keyword>
<dbReference type="SUPFAM" id="SSF102114">
    <property type="entry name" value="Radical SAM enzymes"/>
    <property type="match status" value="1"/>
</dbReference>
<feature type="binding site" evidence="14">
    <location>
        <position position="115"/>
    </location>
    <ligand>
        <name>[4Fe-4S] cluster</name>
        <dbReference type="ChEBI" id="CHEBI:49883"/>
        <note>4Fe-4S-S-AdoMet</note>
    </ligand>
</feature>
<dbReference type="SFLD" id="SFLDF00314">
    <property type="entry name" value="L-lysine_2_3-aminomutase_(yjeK"/>
    <property type="match status" value="1"/>
</dbReference>
<keyword evidence="11 14" id="KW-0411">Iron-sulfur</keyword>
<evidence type="ECO:0000256" key="13">
    <source>
        <dbReference type="ARBA" id="ARBA00030756"/>
    </source>
</evidence>
<evidence type="ECO:0000256" key="1">
    <source>
        <dbReference type="ARBA" id="ARBA00001352"/>
    </source>
</evidence>
<organism evidence="17 18">
    <name type="scientific">Candidatus Aquirickettsiella gammari</name>
    <dbReference type="NCBI Taxonomy" id="2016198"/>
    <lineage>
        <taxon>Bacteria</taxon>
        <taxon>Pseudomonadati</taxon>
        <taxon>Pseudomonadota</taxon>
        <taxon>Gammaproteobacteria</taxon>
        <taxon>Legionellales</taxon>
        <taxon>Coxiellaceae</taxon>
        <taxon>Candidatus Aquirickettsiella</taxon>
    </lineage>
</organism>
<evidence type="ECO:0000256" key="4">
    <source>
        <dbReference type="ARBA" id="ARBA00008703"/>
    </source>
</evidence>
<evidence type="ECO:0000256" key="7">
    <source>
        <dbReference type="ARBA" id="ARBA00022691"/>
    </source>
</evidence>
<comment type="cofactor">
    <cofactor evidence="2 15">
        <name>pyridoxal 5'-phosphate</name>
        <dbReference type="ChEBI" id="CHEBI:597326"/>
    </cofactor>
</comment>
<feature type="modified residue" description="N6-(pyridoxal phosphate)lysine" evidence="15">
    <location>
        <position position="323"/>
    </location>
</feature>
<reference evidence="17 18" key="2">
    <citation type="journal article" date="2018" name="J. Invertebr. Pathol.">
        <title>'Candidatus Aquirickettsiella gammari' (Gammaproteobacteria: Legionellales: Coxiellaceae): A bacterial pathogen of the freshwater crustacean Gammarus fossarum (Malacostraca: Amphipoda).</title>
        <authorList>
            <person name="Bojko J."/>
            <person name="Dunn A.M."/>
            <person name="Stebbing P.D."/>
            <person name="van Aerle R."/>
            <person name="Bacela-Spychalska K."/>
            <person name="Bean T.P."/>
            <person name="Urrutia A."/>
            <person name="Stentiford G.D."/>
        </authorList>
    </citation>
    <scope>NUCLEOTIDE SEQUENCE [LARGE SCALE GENOMIC DNA]</scope>
    <source>
        <strain evidence="17">RA15029</strain>
    </source>
</reference>
<dbReference type="NCBIfam" id="TIGR00238">
    <property type="entry name" value="KamA family radical SAM protein"/>
    <property type="match status" value="1"/>
</dbReference>
<dbReference type="SFLD" id="SFLDG01070">
    <property type="entry name" value="PLP-dependent"/>
    <property type="match status" value="1"/>
</dbReference>
<evidence type="ECO:0000256" key="6">
    <source>
        <dbReference type="ARBA" id="ARBA00022485"/>
    </source>
</evidence>
<dbReference type="PIRSF" id="PIRSF004911">
    <property type="entry name" value="DUF160"/>
    <property type="match status" value="1"/>
</dbReference>
<dbReference type="NCBIfam" id="TIGR03821">
    <property type="entry name" value="EFP_modif_epmB"/>
    <property type="match status" value="1"/>
</dbReference>
<dbReference type="InterPro" id="IPR058240">
    <property type="entry name" value="rSAM_sf"/>
</dbReference>
<keyword evidence="9 15" id="KW-0663">Pyridoxal phosphate</keyword>
<dbReference type="PANTHER" id="PTHR30538">
    <property type="entry name" value="LYSINE 2,3-AMINOMUTASE-RELATED"/>
    <property type="match status" value="1"/>
</dbReference>
<gene>
    <name evidence="17" type="primary">epmB</name>
    <name evidence="17" type="ORF">CFE62_000800</name>
</gene>
<reference evidence="17 18" key="1">
    <citation type="journal article" date="2017" name="Int. J. Syst. Evol. Microbiol.">
        <title>Aquarickettsiella crustaci n. gen. n. sp. (Gammaproteobacteria: Legionellales: Coxiellaceae); a bacterial pathogen of the freshwater crustacean: Gammarus fossarum (Malacostraca: Amphipoda).</title>
        <authorList>
            <person name="Bojko J."/>
            <person name="Dunn A.M."/>
            <person name="Stebbing P.D."/>
            <person name="Van Aerle R."/>
            <person name="Bacela-Spychalska K."/>
            <person name="Bean T.P."/>
            <person name="Stentiford G.D."/>
        </authorList>
    </citation>
    <scope>NUCLEOTIDE SEQUENCE [LARGE SCALE GENOMIC DNA]</scope>
    <source>
        <strain evidence="17">RA15029</strain>
    </source>
</reference>
<comment type="caution">
    <text evidence="17">The sequence shown here is derived from an EMBL/GenBank/DDBJ whole genome shotgun (WGS) entry which is preliminary data.</text>
</comment>
<dbReference type="EMBL" id="NMOS02000002">
    <property type="protein sequence ID" value="RDH40935.1"/>
    <property type="molecule type" value="Genomic_DNA"/>
</dbReference>
<feature type="domain" description="Radical SAM core" evidence="16">
    <location>
        <begin position="97"/>
        <end position="312"/>
    </location>
</feature>
<proteinExistence type="inferred from homology"/>
<evidence type="ECO:0000256" key="9">
    <source>
        <dbReference type="ARBA" id="ARBA00022898"/>
    </source>
</evidence>
<evidence type="ECO:0000256" key="11">
    <source>
        <dbReference type="ARBA" id="ARBA00023014"/>
    </source>
</evidence>
<evidence type="ECO:0000256" key="8">
    <source>
        <dbReference type="ARBA" id="ARBA00022723"/>
    </source>
</evidence>
<evidence type="ECO:0000259" key="16">
    <source>
        <dbReference type="PROSITE" id="PS51918"/>
    </source>
</evidence>
<accession>A0A370CJE6</accession>
<keyword evidence="8 14" id="KW-0479">Metal-binding</keyword>
<dbReference type="AlphaFoldDB" id="A0A370CJE6"/>
<dbReference type="InterPro" id="IPR007197">
    <property type="entry name" value="rSAM"/>
</dbReference>
<keyword evidence="7" id="KW-0949">S-adenosyl-L-methionine</keyword>
<dbReference type="GO" id="GO:0046872">
    <property type="term" value="F:metal ion binding"/>
    <property type="evidence" value="ECO:0007669"/>
    <property type="project" value="UniProtKB-KW"/>
</dbReference>
<dbReference type="CDD" id="cd01335">
    <property type="entry name" value="Radical_SAM"/>
    <property type="match status" value="1"/>
</dbReference>
<dbReference type="PANTHER" id="PTHR30538:SF1">
    <property type="entry name" value="L-LYSINE 2,3-AMINOMUTASE"/>
    <property type="match status" value="1"/>
</dbReference>
<protein>
    <recommendedName>
        <fullName evidence="5">L-lysine 2,3-aminomutase</fullName>
    </recommendedName>
    <alternativeName>
        <fullName evidence="13">EF-P post-translational modification enzyme B</fullName>
    </alternativeName>
</protein>
<dbReference type="InterPro" id="IPR003739">
    <property type="entry name" value="Lys_aminomutase/Glu_NH3_mut"/>
</dbReference>
<evidence type="ECO:0000256" key="12">
    <source>
        <dbReference type="ARBA" id="ARBA00023235"/>
    </source>
</evidence>
<feature type="binding site" evidence="14">
    <location>
        <position position="118"/>
    </location>
    <ligand>
        <name>[4Fe-4S] cluster</name>
        <dbReference type="ChEBI" id="CHEBI:49883"/>
        <note>4Fe-4S-S-AdoMet</note>
    </ligand>
</feature>
<evidence type="ECO:0000256" key="5">
    <source>
        <dbReference type="ARBA" id="ARBA00022363"/>
    </source>
</evidence>
<comment type="catalytic activity">
    <reaction evidence="1">
        <text>L-lysine = D-beta-lysine</text>
        <dbReference type="Rhea" id="RHEA:44148"/>
        <dbReference type="ChEBI" id="CHEBI:32551"/>
        <dbReference type="ChEBI" id="CHEBI:84138"/>
    </reaction>
</comment>
<evidence type="ECO:0000256" key="15">
    <source>
        <dbReference type="PIRSR" id="PIRSR603739-50"/>
    </source>
</evidence>
<comment type="cofactor">
    <cofactor evidence="3">
        <name>[4Fe-4S] cluster</name>
        <dbReference type="ChEBI" id="CHEBI:49883"/>
    </cofactor>
</comment>
<evidence type="ECO:0000256" key="3">
    <source>
        <dbReference type="ARBA" id="ARBA00001966"/>
    </source>
</evidence>
<keyword evidence="12" id="KW-0413">Isomerase</keyword>
<dbReference type="InterPro" id="IPR013785">
    <property type="entry name" value="Aldolase_TIM"/>
</dbReference>